<dbReference type="Proteomes" id="UP000327424">
    <property type="component" value="Chromosome"/>
</dbReference>
<accession>A0A5J6WQZ6</accession>
<evidence type="ECO:0000256" key="1">
    <source>
        <dbReference type="SAM" id="MobiDB-lite"/>
    </source>
</evidence>
<proteinExistence type="predicted"/>
<keyword evidence="2" id="KW-0732">Signal</keyword>
<keyword evidence="5" id="KW-1185">Reference proteome</keyword>
<evidence type="ECO:0000313" key="5">
    <source>
        <dbReference type="Proteomes" id="UP000327424"/>
    </source>
</evidence>
<feature type="domain" description="Lcl C-terminal" evidence="3">
    <location>
        <begin position="268"/>
        <end position="477"/>
    </location>
</feature>
<sequence>MHLKKLSFLTIFLLSLGLTGCGSDNLDAINGNTGDSSNDSSDDSSDDSPGDTTDDGSGDTNVYTATFDTIPRVIQRGQTLTLNYPLDKTTPSELNYSLNISGTAVMGENADYTISNAAVLTFTAASNTASLTITTYQKQDVYDARTLNLIFTDSDGDQFTQPLLISGNVYLNDSGVSNYSDGSDFTLGAQPGDDLALQDAAYGLDVIINSNALANAGGDIQDPSSQFYKNSRDIDSADTEYKGRAGFRFVKIGNDGMPRTANSTDYSCVKDEITGLTWQVKGPTNLLTNQETDNTLPDRYTMDDKTNYSAANFVYAWWSSKLGTTGRGWRYTLNDSTLDTATDDSDYANATCGYLKDLSGRENELYCSSGAYADEVNFLGVCGQANWLVPSVEQLRSIIDYSKVTDYSTLSLATDHALDSDFFDCTGNDCVVSNDGNPVYWTSSQVKGAESLAWCINLQTGSVNTCNKDEGRKVMLVSSNIPAEFFTQAADDSAESE</sequence>
<feature type="chain" id="PRO_5023850352" evidence="2">
    <location>
        <begin position="21"/>
        <end position="497"/>
    </location>
</feature>
<organism evidence="4 5">
    <name type="scientific">Moritella marina ATCC 15381</name>
    <dbReference type="NCBI Taxonomy" id="1202962"/>
    <lineage>
        <taxon>Bacteria</taxon>
        <taxon>Pseudomonadati</taxon>
        <taxon>Pseudomonadota</taxon>
        <taxon>Gammaproteobacteria</taxon>
        <taxon>Alteromonadales</taxon>
        <taxon>Moritellaceae</taxon>
        <taxon>Moritella</taxon>
    </lineage>
</organism>
<dbReference type="AlphaFoldDB" id="A0A5J6WQZ6"/>
<evidence type="ECO:0000313" key="4">
    <source>
        <dbReference type="EMBL" id="QFI39834.1"/>
    </source>
</evidence>
<name>A0A5J6WQZ6_MORMI</name>
<feature type="compositionally biased region" description="Acidic residues" evidence="1">
    <location>
        <begin position="40"/>
        <end position="57"/>
    </location>
</feature>
<dbReference type="InterPro" id="IPR011460">
    <property type="entry name" value="Lcl_C"/>
</dbReference>
<feature type="region of interest" description="Disordered" evidence="1">
    <location>
        <begin position="32"/>
        <end position="60"/>
    </location>
</feature>
<protein>
    <submittedName>
        <fullName evidence="4">DUF1566 domain-containing protein</fullName>
    </submittedName>
</protein>
<dbReference type="KEGG" id="mmaa:FR932_19435"/>
<reference evidence="4 5" key="1">
    <citation type="submission" date="2019-09" db="EMBL/GenBank/DDBJ databases">
        <title>Hybrid Assembly of the complete Genome of the Deep-Sea Bacterium Moritella marina from long Nanopore and Illumina reads.</title>
        <authorList>
            <person name="Magin S."/>
            <person name="Georgoulis A."/>
            <person name="Papadimitriou K."/>
            <person name="Iliakis G."/>
            <person name="Vorgias C.E."/>
        </authorList>
    </citation>
    <scope>NUCLEOTIDE SEQUENCE [LARGE SCALE GENOMIC DNA]</scope>
    <source>
        <strain evidence="4 5">MP-1</strain>
    </source>
</reference>
<dbReference type="RefSeq" id="WP_019443224.1">
    <property type="nucleotide sequence ID" value="NZ_ALOE01000047.1"/>
</dbReference>
<feature type="signal peptide" evidence="2">
    <location>
        <begin position="1"/>
        <end position="20"/>
    </location>
</feature>
<evidence type="ECO:0000259" key="3">
    <source>
        <dbReference type="Pfam" id="PF07603"/>
    </source>
</evidence>
<dbReference type="Pfam" id="PF07603">
    <property type="entry name" value="Lcl_C"/>
    <property type="match status" value="1"/>
</dbReference>
<dbReference type="OrthoDB" id="9815730at2"/>
<gene>
    <name evidence="4" type="ORF">FR932_19435</name>
</gene>
<dbReference type="EMBL" id="CP044399">
    <property type="protein sequence ID" value="QFI39834.1"/>
    <property type="molecule type" value="Genomic_DNA"/>
</dbReference>
<dbReference type="PROSITE" id="PS51257">
    <property type="entry name" value="PROKAR_LIPOPROTEIN"/>
    <property type="match status" value="1"/>
</dbReference>
<evidence type="ECO:0000256" key="2">
    <source>
        <dbReference type="SAM" id="SignalP"/>
    </source>
</evidence>